<evidence type="ECO:0000313" key="1">
    <source>
        <dbReference type="EMBL" id="GMN50859.1"/>
    </source>
</evidence>
<dbReference type="Proteomes" id="UP001187192">
    <property type="component" value="Unassembled WGS sequence"/>
</dbReference>
<name>A0AA88DJI6_FICCA</name>
<sequence length="68" mass="8112">MTQQHWDERTWISQGGERRRCDEGRCDCDLCVWRPFYELRWGCNKVPARWRQARVAVVVVNNGLGVVY</sequence>
<evidence type="ECO:0000313" key="2">
    <source>
        <dbReference type="Proteomes" id="UP001187192"/>
    </source>
</evidence>
<dbReference type="EMBL" id="BTGU01000035">
    <property type="protein sequence ID" value="GMN50859.1"/>
    <property type="molecule type" value="Genomic_DNA"/>
</dbReference>
<dbReference type="AlphaFoldDB" id="A0AA88DJI6"/>
<protein>
    <submittedName>
        <fullName evidence="1">Uncharacterized protein</fullName>
    </submittedName>
</protein>
<reference evidence="1" key="1">
    <citation type="submission" date="2023-07" db="EMBL/GenBank/DDBJ databases">
        <title>draft genome sequence of fig (Ficus carica).</title>
        <authorList>
            <person name="Takahashi T."/>
            <person name="Nishimura K."/>
        </authorList>
    </citation>
    <scope>NUCLEOTIDE SEQUENCE</scope>
</reference>
<comment type="caution">
    <text evidence="1">The sequence shown here is derived from an EMBL/GenBank/DDBJ whole genome shotgun (WGS) entry which is preliminary data.</text>
</comment>
<accession>A0AA88DJI6</accession>
<organism evidence="1 2">
    <name type="scientific">Ficus carica</name>
    <name type="common">Common fig</name>
    <dbReference type="NCBI Taxonomy" id="3494"/>
    <lineage>
        <taxon>Eukaryota</taxon>
        <taxon>Viridiplantae</taxon>
        <taxon>Streptophyta</taxon>
        <taxon>Embryophyta</taxon>
        <taxon>Tracheophyta</taxon>
        <taxon>Spermatophyta</taxon>
        <taxon>Magnoliopsida</taxon>
        <taxon>eudicotyledons</taxon>
        <taxon>Gunneridae</taxon>
        <taxon>Pentapetalae</taxon>
        <taxon>rosids</taxon>
        <taxon>fabids</taxon>
        <taxon>Rosales</taxon>
        <taxon>Moraceae</taxon>
        <taxon>Ficeae</taxon>
        <taxon>Ficus</taxon>
    </lineage>
</organism>
<proteinExistence type="predicted"/>
<keyword evidence="2" id="KW-1185">Reference proteome</keyword>
<gene>
    <name evidence="1" type="ORF">TIFTF001_020015</name>
</gene>